<dbReference type="EMBL" id="ML121547">
    <property type="protein sequence ID" value="RPB23293.1"/>
    <property type="molecule type" value="Genomic_DNA"/>
</dbReference>
<keyword evidence="4" id="KW-0175">Coiled coil</keyword>
<dbReference type="SMART" id="SM01313">
    <property type="entry name" value="Sec3-PIP2_bind"/>
    <property type="match status" value="1"/>
</dbReference>
<proteinExistence type="inferred from homology"/>
<dbReference type="InterPro" id="IPR019160">
    <property type="entry name" value="Sec3_CC"/>
</dbReference>
<evidence type="ECO:0000256" key="3">
    <source>
        <dbReference type="ARBA" id="ARBA00022483"/>
    </source>
</evidence>
<keyword evidence="3" id="KW-0268">Exocytosis</keyword>
<reference evidence="7 8" key="1">
    <citation type="journal article" date="2018" name="Nat. Ecol. Evol.">
        <title>Pezizomycetes genomes reveal the molecular basis of ectomycorrhizal truffle lifestyle.</title>
        <authorList>
            <person name="Murat C."/>
            <person name="Payen T."/>
            <person name="Noel B."/>
            <person name="Kuo A."/>
            <person name="Morin E."/>
            <person name="Chen J."/>
            <person name="Kohler A."/>
            <person name="Krizsan K."/>
            <person name="Balestrini R."/>
            <person name="Da Silva C."/>
            <person name="Montanini B."/>
            <person name="Hainaut M."/>
            <person name="Levati E."/>
            <person name="Barry K.W."/>
            <person name="Belfiori B."/>
            <person name="Cichocki N."/>
            <person name="Clum A."/>
            <person name="Dockter R.B."/>
            <person name="Fauchery L."/>
            <person name="Guy J."/>
            <person name="Iotti M."/>
            <person name="Le Tacon F."/>
            <person name="Lindquist E.A."/>
            <person name="Lipzen A."/>
            <person name="Malagnac F."/>
            <person name="Mello A."/>
            <person name="Molinier V."/>
            <person name="Miyauchi S."/>
            <person name="Poulain J."/>
            <person name="Riccioni C."/>
            <person name="Rubini A."/>
            <person name="Sitrit Y."/>
            <person name="Splivallo R."/>
            <person name="Traeger S."/>
            <person name="Wang M."/>
            <person name="Zifcakova L."/>
            <person name="Wipf D."/>
            <person name="Zambonelli A."/>
            <person name="Paolocci F."/>
            <person name="Nowrousian M."/>
            <person name="Ottonello S."/>
            <person name="Baldrian P."/>
            <person name="Spatafora J.W."/>
            <person name="Henrissat B."/>
            <person name="Nagy L.G."/>
            <person name="Aury J.M."/>
            <person name="Wincker P."/>
            <person name="Grigoriev I.V."/>
            <person name="Bonfante P."/>
            <person name="Martin F.M."/>
        </authorList>
    </citation>
    <scope>NUCLEOTIDE SEQUENCE [LARGE SCALE GENOMIC DNA]</scope>
    <source>
        <strain evidence="7 8">ATCC MYA-4762</strain>
    </source>
</reference>
<evidence type="ECO:0000256" key="1">
    <source>
        <dbReference type="ARBA" id="ARBA00006518"/>
    </source>
</evidence>
<feature type="compositionally biased region" description="Polar residues" evidence="5">
    <location>
        <begin position="1"/>
        <end position="18"/>
    </location>
</feature>
<feature type="domain" description="Exocyst complex component Sec3 PIP2-binding N-terminal" evidence="6">
    <location>
        <begin position="72"/>
        <end position="159"/>
    </location>
</feature>
<feature type="region of interest" description="Disordered" evidence="5">
    <location>
        <begin position="1"/>
        <end position="24"/>
    </location>
</feature>
<dbReference type="PANTHER" id="PTHR16092">
    <property type="entry name" value="SEC3/SYNTAXIN-RELATED"/>
    <property type="match status" value="1"/>
</dbReference>
<dbReference type="FunCoup" id="A0A3N4LK42">
    <property type="interactions" value="55"/>
</dbReference>
<evidence type="ECO:0000256" key="2">
    <source>
        <dbReference type="ARBA" id="ARBA00022448"/>
    </source>
</evidence>
<dbReference type="CDD" id="cd13315">
    <property type="entry name" value="PH_Sec3"/>
    <property type="match status" value="1"/>
</dbReference>
<evidence type="ECO:0000313" key="7">
    <source>
        <dbReference type="EMBL" id="RPB23293.1"/>
    </source>
</evidence>
<dbReference type="InterPro" id="IPR048628">
    <property type="entry name" value="Sec3_C"/>
</dbReference>
<dbReference type="OrthoDB" id="27109at2759"/>
<protein>
    <recommendedName>
        <fullName evidence="6">Exocyst complex component Sec3 PIP2-binding N-terminal domain-containing protein</fullName>
    </recommendedName>
</protein>
<feature type="region of interest" description="Disordered" evidence="5">
    <location>
        <begin position="858"/>
        <end position="882"/>
    </location>
</feature>
<dbReference type="Gene3D" id="2.30.29.90">
    <property type="match status" value="1"/>
</dbReference>
<evidence type="ECO:0000256" key="4">
    <source>
        <dbReference type="ARBA" id="ARBA00023054"/>
    </source>
</evidence>
<feature type="region of interest" description="Disordered" evidence="5">
    <location>
        <begin position="179"/>
        <end position="515"/>
    </location>
</feature>
<keyword evidence="8" id="KW-1185">Reference proteome</keyword>
<dbReference type="GO" id="GO:0000145">
    <property type="term" value="C:exocyst"/>
    <property type="evidence" value="ECO:0007669"/>
    <property type="project" value="InterPro"/>
</dbReference>
<feature type="compositionally biased region" description="Basic and acidic residues" evidence="5">
    <location>
        <begin position="872"/>
        <end position="882"/>
    </location>
</feature>
<dbReference type="Pfam" id="PF15277">
    <property type="entry name" value="Sec3-PIP2_bind"/>
    <property type="match status" value="1"/>
</dbReference>
<evidence type="ECO:0000259" key="6">
    <source>
        <dbReference type="SMART" id="SM01313"/>
    </source>
</evidence>
<dbReference type="GO" id="GO:0005886">
    <property type="term" value="C:plasma membrane"/>
    <property type="evidence" value="ECO:0007669"/>
    <property type="project" value="TreeGrafter"/>
</dbReference>
<feature type="compositionally biased region" description="Pro residues" evidence="5">
    <location>
        <begin position="364"/>
        <end position="373"/>
    </location>
</feature>
<dbReference type="Pfam" id="PF20654">
    <property type="entry name" value="Sec3_C-term"/>
    <property type="match status" value="1"/>
</dbReference>
<feature type="compositionally biased region" description="Low complexity" evidence="5">
    <location>
        <begin position="179"/>
        <end position="195"/>
    </location>
</feature>
<name>A0A3N4LK42_9PEZI</name>
<feature type="compositionally biased region" description="Low complexity" evidence="5">
    <location>
        <begin position="461"/>
        <end position="471"/>
    </location>
</feature>
<feature type="compositionally biased region" description="Polar residues" evidence="5">
    <location>
        <begin position="256"/>
        <end position="299"/>
    </location>
</feature>
<evidence type="ECO:0000313" key="8">
    <source>
        <dbReference type="Proteomes" id="UP000267821"/>
    </source>
</evidence>
<sequence length="1300" mass="145479">MADASQGRNGQPSGTAMTKAQKFEDEKRRIISSCFSKVDADGSLAEQYITHCRVLEDGMHPSQPPPPDAHQDQKKARVILVAVRKSGRVRVHKARENANGSYSIGKTWNLDDLQQIENHPEPHDKGFTVTLLKPYYWQANSTKEKDFFIQSLIKIYKKYTGGKLPALVGFDGTEIAQLGEPGPSAVASASSSTRSAPRETPPPSRGQRDEDNVKTPQIQTQPKTAPVTLNSRPLRPQQSTPSIRAGDNYMAPPPSSSLRSMQSATSLSPGRPQNPTRQMSQDSTHNLGISTNTITTAPLGTNVRRRPSDGSTRSANSVAAPARAETPSSIRDDQRSVRTTGSSEQPPQSEPVAPKPLQPKAKELPPPIVPPPARSIQREDARAAKKKSTGDIANRFRLAATTYSAGGLLGKNKSPVTPRTPTFGSFGPIGPDGAKGKGASIKDKISGPIIEPPPRSDARASLSPTSSPSSTGPYPFEQSNTDENLKDTGPSSDAPGAKQRQTVEGVESPTTRQRKELERSILDDLDTSHLSFQIDQVLKEFNWDWRGKVENLEADIRKELAAVEAKNVLINPGGDERLDELSKMFDDAIEQCEALDGLLTLYAVELTSLTDDIAHIENQSQGLQVQTANQKTLQKELERILSTITISPSQLDVLKQGSMESGLGGIEAALLALYKAMLTIDPTMTSNSINDMAAFDHEENVGSIRALQERKEGYRLDSKDFLRRFRQFMNIKFQAEIVGLQKVLREHDVVGQAGKPGMPVKKPRLLSHDEVYKNLYKFAGLILFAKEVDKEEFTELQKLYERPTRGLFQEEIRDHIFAWKRISRKITSDEAELVFTAQEKESERITTTVRTLTVKRSQTLAKSLRSPNSSESSKDSSKKSPQEGKIFPFEAFSGALEEIVRHICREQNFVIEFFHLHSQTNVPYEEFINSGTPEVRILRDLGTRRMVDQDRIMGRMVVEYIGELFSFLVTDLGNFVDWATKSDPLQGVGVLFSIEKSLRLLNETNQEFLIKTLQKLHDRLTGLFLKFLEEQVRAIEDTKVKIKKRKGVIQFMKIFPQFAARIEDQLPPSTLDIYVDSTQSRGIRGMVDRGYRMINKAMFESLQAIARESGFSITGQADPEDKEQLNYHIMMIENMNHYVEDVDTRGNIVLGDFMRRAEVEYKEHLGLYVGAVVRRPLGKLLDFIESIESQLHSSSTLTIEDIATRASHSRHVLKKILSNYDSKEIRRGIDTLRKRVDKHFAEGDEQVTSKRLLAKMSRELMEEYMKVRERIENIIVNAGSAYQGLELEFQREDVVHGFTK</sequence>
<dbReference type="GO" id="GO:0006893">
    <property type="term" value="P:Golgi to plasma membrane transport"/>
    <property type="evidence" value="ECO:0007669"/>
    <property type="project" value="TreeGrafter"/>
</dbReference>
<feature type="compositionally biased region" description="Polar residues" evidence="5">
    <location>
        <begin position="414"/>
        <end position="423"/>
    </location>
</feature>
<dbReference type="STRING" id="1051890.A0A3N4LK42"/>
<comment type="similarity">
    <text evidence="1">Belongs to the SEC3 family.</text>
</comment>
<feature type="compositionally biased region" description="Polar residues" evidence="5">
    <location>
        <begin position="337"/>
        <end position="347"/>
    </location>
</feature>
<gene>
    <name evidence="7" type="ORF">L211DRAFT_787008</name>
</gene>
<dbReference type="InterPro" id="IPR028258">
    <property type="entry name" value="Sec3-PIP2_bind"/>
</dbReference>
<keyword evidence="2" id="KW-0813">Transport</keyword>
<organism evidence="7 8">
    <name type="scientific">Terfezia boudieri ATCC MYA-4762</name>
    <dbReference type="NCBI Taxonomy" id="1051890"/>
    <lineage>
        <taxon>Eukaryota</taxon>
        <taxon>Fungi</taxon>
        <taxon>Dikarya</taxon>
        <taxon>Ascomycota</taxon>
        <taxon>Pezizomycotina</taxon>
        <taxon>Pezizomycetes</taxon>
        <taxon>Pezizales</taxon>
        <taxon>Pezizaceae</taxon>
        <taxon>Terfezia</taxon>
    </lineage>
</organism>
<dbReference type="InParanoid" id="A0A3N4LK42"/>
<dbReference type="PANTHER" id="PTHR16092:SF14">
    <property type="entry name" value="EXOCYST COMPLEX COMPONENT 1 ISOFORM X1"/>
    <property type="match status" value="1"/>
</dbReference>
<dbReference type="GO" id="GO:0005546">
    <property type="term" value="F:phosphatidylinositol-4,5-bisphosphate binding"/>
    <property type="evidence" value="ECO:0007669"/>
    <property type="project" value="TreeGrafter"/>
</dbReference>
<dbReference type="Proteomes" id="UP000267821">
    <property type="component" value="Unassembled WGS sequence"/>
</dbReference>
<accession>A0A3N4LK42</accession>
<evidence type="ECO:0000256" key="5">
    <source>
        <dbReference type="SAM" id="MobiDB-lite"/>
    </source>
</evidence>
<feature type="compositionally biased region" description="Polar residues" evidence="5">
    <location>
        <begin position="214"/>
        <end position="242"/>
    </location>
</feature>
<dbReference type="GO" id="GO:0006887">
    <property type="term" value="P:exocytosis"/>
    <property type="evidence" value="ECO:0007669"/>
    <property type="project" value="UniProtKB-KW"/>
</dbReference>
<dbReference type="Pfam" id="PF09763">
    <property type="entry name" value="Sec3_CC"/>
    <property type="match status" value="1"/>
</dbReference>